<reference evidence="4 5" key="1">
    <citation type="submission" date="2017-10" db="EMBL/GenBank/DDBJ databases">
        <title>A novel species of cold-tolerant Malassezia isolated from bats.</title>
        <authorList>
            <person name="Lorch J.M."/>
            <person name="Palmer J.M."/>
            <person name="Vanderwolf K.J."/>
            <person name="Schmidt K.Z."/>
            <person name="Verant M.L."/>
            <person name="Weller T.J."/>
            <person name="Blehert D.S."/>
        </authorList>
    </citation>
    <scope>NUCLEOTIDE SEQUENCE [LARGE SCALE GENOMIC DNA]</scope>
    <source>
        <strain evidence="4 5">NWHC:44797-103</strain>
    </source>
</reference>
<feature type="region of interest" description="Disordered" evidence="1">
    <location>
        <begin position="1"/>
        <end position="25"/>
    </location>
</feature>
<dbReference type="OrthoDB" id="5961at2759"/>
<evidence type="ECO:0000259" key="3">
    <source>
        <dbReference type="SMART" id="SM01042"/>
    </source>
</evidence>
<keyword evidence="2" id="KW-0812">Transmembrane</keyword>
<dbReference type="GO" id="GO:0006998">
    <property type="term" value="P:nuclear envelope organization"/>
    <property type="evidence" value="ECO:0007669"/>
    <property type="project" value="InterPro"/>
</dbReference>
<evidence type="ECO:0000256" key="2">
    <source>
        <dbReference type="SAM" id="Phobius"/>
    </source>
</evidence>
<feature type="compositionally biased region" description="Pro residues" evidence="1">
    <location>
        <begin position="54"/>
        <end position="71"/>
    </location>
</feature>
<dbReference type="InterPro" id="IPR018767">
    <property type="entry name" value="Brl1/Brr6_dom"/>
</dbReference>
<gene>
    <name evidence="4" type="ORF">MVES_001435</name>
</gene>
<dbReference type="GO" id="GO:0055088">
    <property type="term" value="P:lipid homeostasis"/>
    <property type="evidence" value="ECO:0007669"/>
    <property type="project" value="InterPro"/>
</dbReference>
<keyword evidence="5" id="KW-1185">Reference proteome</keyword>
<evidence type="ECO:0000256" key="1">
    <source>
        <dbReference type="SAM" id="MobiDB-lite"/>
    </source>
</evidence>
<dbReference type="InterPro" id="IPR040202">
    <property type="entry name" value="Brl1/Brr6"/>
</dbReference>
<evidence type="ECO:0000313" key="5">
    <source>
        <dbReference type="Proteomes" id="UP000232875"/>
    </source>
</evidence>
<feature type="domain" description="Brl1/Brr6" evidence="3">
    <location>
        <begin position="126"/>
        <end position="264"/>
    </location>
</feature>
<dbReference type="GO" id="GO:0031965">
    <property type="term" value="C:nuclear membrane"/>
    <property type="evidence" value="ECO:0007669"/>
    <property type="project" value="InterPro"/>
</dbReference>
<protein>
    <recommendedName>
        <fullName evidence="3">Brl1/Brr6 domain-containing protein</fullName>
    </recommendedName>
</protein>
<dbReference type="SMART" id="SM01042">
    <property type="entry name" value="Brr6_like_C_C"/>
    <property type="match status" value="1"/>
</dbReference>
<organism evidence="4 5">
    <name type="scientific">Malassezia vespertilionis</name>
    <dbReference type="NCBI Taxonomy" id="2020962"/>
    <lineage>
        <taxon>Eukaryota</taxon>
        <taxon>Fungi</taxon>
        <taxon>Dikarya</taxon>
        <taxon>Basidiomycota</taxon>
        <taxon>Ustilaginomycotina</taxon>
        <taxon>Malasseziomycetes</taxon>
        <taxon>Malasseziales</taxon>
        <taxon>Malasseziaceae</taxon>
        <taxon>Malassezia</taxon>
    </lineage>
</organism>
<feature type="compositionally biased region" description="Polar residues" evidence="1">
    <location>
        <begin position="1"/>
        <end position="13"/>
    </location>
</feature>
<dbReference type="Pfam" id="PF10104">
    <property type="entry name" value="Brr6_like_C_C"/>
    <property type="match status" value="1"/>
</dbReference>
<accession>A0A2N1JCD8</accession>
<feature type="transmembrane region" description="Helical" evidence="2">
    <location>
        <begin position="239"/>
        <end position="263"/>
    </location>
</feature>
<feature type="region of interest" description="Disordered" evidence="1">
    <location>
        <begin position="52"/>
        <end position="71"/>
    </location>
</feature>
<keyword evidence="2" id="KW-0472">Membrane</keyword>
<dbReference type="Proteomes" id="UP000232875">
    <property type="component" value="Unassembled WGS sequence"/>
</dbReference>
<dbReference type="PANTHER" id="PTHR28136">
    <property type="entry name" value="NUCLEUS EXPORT PROTEIN BRR6"/>
    <property type="match status" value="1"/>
</dbReference>
<feature type="transmembrane region" description="Helical" evidence="2">
    <location>
        <begin position="126"/>
        <end position="153"/>
    </location>
</feature>
<proteinExistence type="predicted"/>
<sequence>MPQPYMSSATPDTSLMDVDMESATPPAPVRMTEMEVGESVAAVPGIKLRAPKRVPLPAPPDVPAPADVPAPPDMPAPAGALVVPKKAARVPEPRKPSRTFGDAAHSYVSHHFGAEGMSVLRRPEVLLGYAQFLFNASILLVFLYLLFSIVWTIQRDVSQKVHEYEIGEIAGCNAAYAANRCGTDLQAPALTEACATWHRCGSRDHTVVGRARVTAETFAEILNGFVDAVSWKTMVRLSLLTQLFSLLILSIVVGATNSTLSFFRVSASNARNGAPYSYAPAYSIPPDWETHAPHMARIRARASEEQ</sequence>
<evidence type="ECO:0000313" key="4">
    <source>
        <dbReference type="EMBL" id="PKI84231.1"/>
    </source>
</evidence>
<dbReference type="PANTHER" id="PTHR28136:SF1">
    <property type="entry name" value="NUCLEUS EXPORT PROTEIN BRL1"/>
    <property type="match status" value="1"/>
</dbReference>
<dbReference type="EMBL" id="KZ454989">
    <property type="protein sequence ID" value="PKI84231.1"/>
    <property type="molecule type" value="Genomic_DNA"/>
</dbReference>
<name>A0A2N1JCD8_9BASI</name>
<dbReference type="AlphaFoldDB" id="A0A2N1JCD8"/>
<keyword evidence="2" id="KW-1133">Transmembrane helix</keyword>